<name>A0AAV9W8Z1_9PEZI</name>
<accession>A0AAV9W8Z1</accession>
<evidence type="ECO:0000313" key="2">
    <source>
        <dbReference type="Proteomes" id="UP001370758"/>
    </source>
</evidence>
<dbReference type="AlphaFoldDB" id="A0AAV9W8Z1"/>
<gene>
    <name evidence="1" type="ORF">TWF481_006577</name>
</gene>
<dbReference type="Proteomes" id="UP001370758">
    <property type="component" value="Unassembled WGS sequence"/>
</dbReference>
<comment type="caution">
    <text evidence="1">The sequence shown here is derived from an EMBL/GenBank/DDBJ whole genome shotgun (WGS) entry which is preliminary data.</text>
</comment>
<protein>
    <recommendedName>
        <fullName evidence="3">F-box domain-containing protein</fullName>
    </recommendedName>
</protein>
<dbReference type="EMBL" id="JAVHJL010000004">
    <property type="protein sequence ID" value="KAK6504638.1"/>
    <property type="molecule type" value="Genomic_DNA"/>
</dbReference>
<evidence type="ECO:0000313" key="1">
    <source>
        <dbReference type="EMBL" id="KAK6504638.1"/>
    </source>
</evidence>
<organism evidence="1 2">
    <name type="scientific">Arthrobotrys musiformis</name>
    <dbReference type="NCBI Taxonomy" id="47236"/>
    <lineage>
        <taxon>Eukaryota</taxon>
        <taxon>Fungi</taxon>
        <taxon>Dikarya</taxon>
        <taxon>Ascomycota</taxon>
        <taxon>Pezizomycotina</taxon>
        <taxon>Orbiliomycetes</taxon>
        <taxon>Orbiliales</taxon>
        <taxon>Orbiliaceae</taxon>
        <taxon>Arthrobotrys</taxon>
    </lineage>
</organism>
<keyword evidence="2" id="KW-1185">Reference proteome</keyword>
<sequence>MGLMDFPVELLEQVAGFLESPSDFASLALVNILFSNISRPHFARFLTVAIPPCGGSWGIQSRLEKITKRQLRDLRHIEVIHSTEIKRWGASDINVNLPDDRELEEMRKRGYEEEIDRRKHGAPEDPDMALVSFNEKLAQLIRSLRPGQLQSFRFNRHSYGRVFHRVEVDRQILAALTSPQTRLTSLTLTFDPCLQYDDCSAFDFPYLRYLRYNCYDVSMRYHRVFSLLSSCQDTLEELHCANWKPQGRSFGDGADSRPKMVIGFESWKRCDECANICQMVGLDGEKRIHLKKLKTWKCNGYSSYISNMAEIFEYNGILKDVRLRKYSDSNSIGFSVPDANSEGVYWERYFCYPVTGVPWSNSQLNDFLEATAGFEKLTIEGLPSPKFPWDWVEGLGYGHRDSLRKLKLKGWALHASEEDVEYIGNSLPNLEELTVEMKDSIWTDFMPDCIFDNSIFPKLRIFRSSGAPRKNDSTLREKCCEKTLCGVIGGKLPPNLQKVYVGTANYIFFIDREPEPKRLLETTGVSNLEEMLFEEKLTVDEALGMFGIKVTEIRNQNRRTTWQGSGNEVYESEIRDLSQP</sequence>
<reference evidence="1 2" key="1">
    <citation type="submission" date="2023-08" db="EMBL/GenBank/DDBJ databases">
        <authorList>
            <person name="Palmer J.M."/>
        </authorList>
    </citation>
    <scope>NUCLEOTIDE SEQUENCE [LARGE SCALE GENOMIC DNA]</scope>
    <source>
        <strain evidence="1 2">TWF481</strain>
    </source>
</reference>
<evidence type="ECO:0008006" key="3">
    <source>
        <dbReference type="Google" id="ProtNLM"/>
    </source>
</evidence>
<proteinExistence type="predicted"/>